<keyword evidence="1" id="KW-0732">Signal</keyword>
<dbReference type="EMBL" id="VOSB01000018">
    <property type="protein sequence ID" value="TXE16370.1"/>
    <property type="molecule type" value="Genomic_DNA"/>
</dbReference>
<organism evidence="2 3">
    <name type="scientific">Psychroserpens burtonensis</name>
    <dbReference type="NCBI Taxonomy" id="49278"/>
    <lineage>
        <taxon>Bacteria</taxon>
        <taxon>Pseudomonadati</taxon>
        <taxon>Bacteroidota</taxon>
        <taxon>Flavobacteriia</taxon>
        <taxon>Flavobacteriales</taxon>
        <taxon>Flavobacteriaceae</taxon>
        <taxon>Psychroserpens</taxon>
    </lineage>
</organism>
<evidence type="ECO:0000313" key="3">
    <source>
        <dbReference type="Proteomes" id="UP000321938"/>
    </source>
</evidence>
<sequence>MKNIISFLLLALFSMSSIHAHISFNNLDDILEIKKRTLLVVLKNENPKTLKKLSDNPEELNNYKNLISLYNQSIRDAFKLE</sequence>
<evidence type="ECO:0000256" key="1">
    <source>
        <dbReference type="SAM" id="SignalP"/>
    </source>
</evidence>
<comment type="caution">
    <text evidence="2">The sequence shown here is derived from an EMBL/GenBank/DDBJ whole genome shotgun (WGS) entry which is preliminary data.</text>
</comment>
<dbReference type="Proteomes" id="UP000321938">
    <property type="component" value="Unassembled WGS sequence"/>
</dbReference>
<feature type="chain" id="PRO_5022913780" description="DUF4142 domain-containing protein" evidence="1">
    <location>
        <begin position="21"/>
        <end position="81"/>
    </location>
</feature>
<proteinExistence type="predicted"/>
<protein>
    <recommendedName>
        <fullName evidence="4">DUF4142 domain-containing protein</fullName>
    </recommendedName>
</protein>
<feature type="signal peptide" evidence="1">
    <location>
        <begin position="1"/>
        <end position="20"/>
    </location>
</feature>
<dbReference type="RefSeq" id="WP_028872208.1">
    <property type="nucleotide sequence ID" value="NZ_VOSB01000018.1"/>
</dbReference>
<name>A0A5C7B5G1_9FLAO</name>
<gene>
    <name evidence="2" type="ORF">ES692_12620</name>
</gene>
<evidence type="ECO:0000313" key="2">
    <source>
        <dbReference type="EMBL" id="TXE16370.1"/>
    </source>
</evidence>
<accession>A0A5C7B5G1</accession>
<reference evidence="2 3" key="1">
    <citation type="submission" date="2019-08" db="EMBL/GenBank/DDBJ databases">
        <title>Genome of Psychroserpens burtonensis ACAM 167.</title>
        <authorList>
            <person name="Bowman J.P."/>
        </authorList>
    </citation>
    <scope>NUCLEOTIDE SEQUENCE [LARGE SCALE GENOMIC DNA]</scope>
    <source>
        <strain evidence="2 3">ACAM 167</strain>
    </source>
</reference>
<evidence type="ECO:0008006" key="4">
    <source>
        <dbReference type="Google" id="ProtNLM"/>
    </source>
</evidence>
<dbReference type="AlphaFoldDB" id="A0A5C7B5G1"/>
<keyword evidence="3" id="KW-1185">Reference proteome</keyword>